<dbReference type="PANTHER" id="PTHR10443">
    <property type="entry name" value="MICROSOMAL DIPEPTIDASE"/>
    <property type="match status" value="1"/>
</dbReference>
<dbReference type="SUPFAM" id="SSF51556">
    <property type="entry name" value="Metallo-dependent hydrolases"/>
    <property type="match status" value="1"/>
</dbReference>
<dbReference type="CDD" id="cd01301">
    <property type="entry name" value="rDP_like"/>
    <property type="match status" value="1"/>
</dbReference>
<gene>
    <name evidence="1" type="ORF">SYV04_41540</name>
</gene>
<dbReference type="InterPro" id="IPR032466">
    <property type="entry name" value="Metal_Hydrolase"/>
</dbReference>
<dbReference type="PANTHER" id="PTHR10443:SF12">
    <property type="entry name" value="DIPEPTIDASE"/>
    <property type="match status" value="1"/>
</dbReference>
<keyword evidence="2" id="KW-1185">Reference proteome</keyword>
<accession>A0ABU5HHK0</accession>
<proteinExistence type="predicted"/>
<name>A0ABU5HHK0_9BACT</name>
<evidence type="ECO:0000313" key="2">
    <source>
        <dbReference type="Proteomes" id="UP001291309"/>
    </source>
</evidence>
<dbReference type="Proteomes" id="UP001291309">
    <property type="component" value="Unassembled WGS sequence"/>
</dbReference>
<dbReference type="EMBL" id="JAXIVS010000025">
    <property type="protein sequence ID" value="MDY7232943.1"/>
    <property type="molecule type" value="Genomic_DNA"/>
</dbReference>
<evidence type="ECO:0000313" key="1">
    <source>
        <dbReference type="EMBL" id="MDY7232943.1"/>
    </source>
</evidence>
<comment type="caution">
    <text evidence="1">The sequence shown here is derived from an EMBL/GenBank/DDBJ whole genome shotgun (WGS) entry which is preliminary data.</text>
</comment>
<reference evidence="1 2" key="1">
    <citation type="submission" date="2023-12" db="EMBL/GenBank/DDBJ databases">
        <title>the genome sequence of Hyalangium sp. s54d21.</title>
        <authorList>
            <person name="Zhang X."/>
        </authorList>
    </citation>
    <scope>NUCLEOTIDE SEQUENCE [LARGE SCALE GENOMIC DNA]</scope>
    <source>
        <strain evidence="2">s54d21</strain>
    </source>
</reference>
<protein>
    <submittedName>
        <fullName evidence="1">Dipeptidase</fullName>
    </submittedName>
</protein>
<dbReference type="Gene3D" id="3.20.20.140">
    <property type="entry name" value="Metal-dependent hydrolases"/>
    <property type="match status" value="1"/>
</dbReference>
<dbReference type="InterPro" id="IPR008257">
    <property type="entry name" value="Pept_M19"/>
</dbReference>
<sequence>MKKRIILGVIAFLVVGALIGLDVAATSAGRRMNKVSRKTPYTPTKRGAALHSGLFLADLHADPLLWNRDLNERGAWGQVDVPRLIEGNVGLQVFSVVTKTPKHMNPDRNDDTTDEVRLLSIAQRWPVGAWFSLESRALHQAEKLEELAEDSDGKLTFIRTRQDLERFLAEREKDRKKVGALLSLEGMHALEGRVEAVDELHEAGFRMLGFAHFFDNDMSGSAHGVKKEGLSERGRAVVKRMEERGMTIDLAHASRKTIQDVLAIATRPVVVSHTGVKGTCDNNRNLSDEQLRAIARNGGVIGIGYWSTATCGNSAKAIARAVRYAVSVVGADHVGLGSDFDGAVTTPFDVAGLAELTDALIAEGLSEKEIRMIGGENVLRVLRGNLPSGS</sequence>
<dbReference type="Pfam" id="PF01244">
    <property type="entry name" value="Peptidase_M19"/>
    <property type="match status" value="1"/>
</dbReference>
<organism evidence="1 2">
    <name type="scientific">Hyalangium rubrum</name>
    <dbReference type="NCBI Taxonomy" id="3103134"/>
    <lineage>
        <taxon>Bacteria</taxon>
        <taxon>Pseudomonadati</taxon>
        <taxon>Myxococcota</taxon>
        <taxon>Myxococcia</taxon>
        <taxon>Myxococcales</taxon>
        <taxon>Cystobacterineae</taxon>
        <taxon>Archangiaceae</taxon>
        <taxon>Hyalangium</taxon>
    </lineage>
</organism>
<dbReference type="RefSeq" id="WP_321551656.1">
    <property type="nucleotide sequence ID" value="NZ_JAXIVS010000025.1"/>
</dbReference>
<dbReference type="PROSITE" id="PS51365">
    <property type="entry name" value="RENAL_DIPEPTIDASE_2"/>
    <property type="match status" value="1"/>
</dbReference>